<organism evidence="1 2">
    <name type="scientific">Paenibacillus eucommiae</name>
    <dbReference type="NCBI Taxonomy" id="1355755"/>
    <lineage>
        <taxon>Bacteria</taxon>
        <taxon>Bacillati</taxon>
        <taxon>Bacillota</taxon>
        <taxon>Bacilli</taxon>
        <taxon>Bacillales</taxon>
        <taxon>Paenibacillaceae</taxon>
        <taxon>Paenibacillus</taxon>
    </lineage>
</organism>
<comment type="caution">
    <text evidence="1">The sequence shown here is derived from an EMBL/GenBank/DDBJ whole genome shotgun (WGS) entry which is preliminary data.</text>
</comment>
<name>A0ABS4IMT8_9BACL</name>
<keyword evidence="2" id="KW-1185">Reference proteome</keyword>
<reference evidence="1 2" key="1">
    <citation type="submission" date="2021-03" db="EMBL/GenBank/DDBJ databases">
        <title>Genomic Encyclopedia of Type Strains, Phase IV (KMG-IV): sequencing the most valuable type-strain genomes for metagenomic binning, comparative biology and taxonomic classification.</title>
        <authorList>
            <person name="Goeker M."/>
        </authorList>
    </citation>
    <scope>NUCLEOTIDE SEQUENCE [LARGE SCALE GENOMIC DNA]</scope>
    <source>
        <strain evidence="1 2">DSM 26048</strain>
    </source>
</reference>
<evidence type="ECO:0000313" key="1">
    <source>
        <dbReference type="EMBL" id="MBP1988882.1"/>
    </source>
</evidence>
<dbReference type="RefSeq" id="WP_209969435.1">
    <property type="nucleotide sequence ID" value="NZ_JAGGLB010000001.1"/>
</dbReference>
<gene>
    <name evidence="1" type="ORF">J2Z66_000477</name>
</gene>
<evidence type="ECO:0000313" key="2">
    <source>
        <dbReference type="Proteomes" id="UP001519287"/>
    </source>
</evidence>
<protein>
    <submittedName>
        <fullName evidence="1">Uncharacterized protein</fullName>
    </submittedName>
</protein>
<dbReference type="Proteomes" id="UP001519287">
    <property type="component" value="Unassembled WGS sequence"/>
</dbReference>
<dbReference type="EMBL" id="JAGGLB010000001">
    <property type="protein sequence ID" value="MBP1988882.1"/>
    <property type="molecule type" value="Genomic_DNA"/>
</dbReference>
<accession>A0ABS4IMT8</accession>
<sequence>MIGQMDRMVIAERTLISPSQDPVINRILEKQLARAVLLLLRQDCNPVYQAIILF</sequence>
<proteinExistence type="predicted"/>